<evidence type="ECO:0000256" key="1">
    <source>
        <dbReference type="SAM" id="MobiDB-lite"/>
    </source>
</evidence>
<proteinExistence type="predicted"/>
<dbReference type="RefSeq" id="WP_166397273.1">
    <property type="nucleotide sequence ID" value="NZ_CP045121.1"/>
</dbReference>
<evidence type="ECO:0000313" key="3">
    <source>
        <dbReference type="Proteomes" id="UP000502706"/>
    </source>
</evidence>
<dbReference type="EMBL" id="CP045121">
    <property type="protein sequence ID" value="QIN79602.1"/>
    <property type="molecule type" value="Genomic_DNA"/>
</dbReference>
<accession>A0A6G8PZH6</accession>
<keyword evidence="3" id="KW-1185">Reference proteome</keyword>
<gene>
    <name evidence="2" type="ORF">GBA65_14935</name>
</gene>
<dbReference type="KEGG" id="rmar:GBA65_14935"/>
<feature type="region of interest" description="Disordered" evidence="1">
    <location>
        <begin position="48"/>
        <end position="79"/>
    </location>
</feature>
<dbReference type="Proteomes" id="UP000502706">
    <property type="component" value="Chromosome"/>
</dbReference>
<name>A0A6G8PZH6_9ACTN</name>
<organism evidence="2 3">
    <name type="scientific">Rubrobacter marinus</name>
    <dbReference type="NCBI Taxonomy" id="2653852"/>
    <lineage>
        <taxon>Bacteria</taxon>
        <taxon>Bacillati</taxon>
        <taxon>Actinomycetota</taxon>
        <taxon>Rubrobacteria</taxon>
        <taxon>Rubrobacterales</taxon>
        <taxon>Rubrobacteraceae</taxon>
        <taxon>Rubrobacter</taxon>
    </lineage>
</organism>
<protein>
    <submittedName>
        <fullName evidence="2">Uncharacterized protein</fullName>
    </submittedName>
</protein>
<dbReference type="AlphaFoldDB" id="A0A6G8PZH6"/>
<evidence type="ECO:0000313" key="2">
    <source>
        <dbReference type="EMBL" id="QIN79602.1"/>
    </source>
</evidence>
<reference evidence="2 3" key="1">
    <citation type="submission" date="2019-10" db="EMBL/GenBank/DDBJ databases">
        <title>Rubrobacter sp nov SCSIO 52915 isolated from a deep-sea sediment in the South China Sea.</title>
        <authorList>
            <person name="Chen R.W."/>
        </authorList>
    </citation>
    <scope>NUCLEOTIDE SEQUENCE [LARGE SCALE GENOMIC DNA]</scope>
    <source>
        <strain evidence="2 3">SCSIO 52915</strain>
    </source>
</reference>
<sequence>MTEPTLQYEILHTIYPDEERGRMSEGVIDLTAEEAAPYLSRQAIRLLPGQGRAPSGGSAAVSTGTPSGTPPDPAFTIPEDAGRSALLANGYDSDAKVRAAENATLLSINGIGEATVGKIRAHLAL</sequence>